<dbReference type="CDD" id="cd08414">
    <property type="entry name" value="PBP2_LTTR_aromatics_like"/>
    <property type="match status" value="1"/>
</dbReference>
<dbReference type="InterPro" id="IPR000847">
    <property type="entry name" value="LysR_HTH_N"/>
</dbReference>
<evidence type="ECO:0000256" key="4">
    <source>
        <dbReference type="ARBA" id="ARBA00023163"/>
    </source>
</evidence>
<evidence type="ECO:0000256" key="2">
    <source>
        <dbReference type="ARBA" id="ARBA00023015"/>
    </source>
</evidence>
<dbReference type="Gene3D" id="3.40.190.10">
    <property type="entry name" value="Periplasmic binding protein-like II"/>
    <property type="match status" value="2"/>
</dbReference>
<accession>A0ABN3EPE4</accession>
<dbReference type="InterPro" id="IPR005119">
    <property type="entry name" value="LysR_subst-bd"/>
</dbReference>
<dbReference type="InterPro" id="IPR036390">
    <property type="entry name" value="WH_DNA-bd_sf"/>
</dbReference>
<feature type="region of interest" description="Disordered" evidence="5">
    <location>
        <begin position="393"/>
        <end position="433"/>
    </location>
</feature>
<name>A0ABN3EPE4_9ACTN</name>
<reference evidence="7 8" key="1">
    <citation type="journal article" date="2019" name="Int. J. Syst. Evol. Microbiol.">
        <title>The Global Catalogue of Microorganisms (GCM) 10K type strain sequencing project: providing services to taxonomists for standard genome sequencing and annotation.</title>
        <authorList>
            <consortium name="The Broad Institute Genomics Platform"/>
            <consortium name="The Broad Institute Genome Sequencing Center for Infectious Disease"/>
            <person name="Wu L."/>
            <person name="Ma J."/>
        </authorList>
    </citation>
    <scope>NUCLEOTIDE SEQUENCE [LARGE SCALE GENOMIC DNA]</scope>
    <source>
        <strain evidence="7 8">JCM 7356</strain>
    </source>
</reference>
<keyword evidence="8" id="KW-1185">Reference proteome</keyword>
<comment type="similarity">
    <text evidence="1">Belongs to the LysR transcriptional regulatory family.</text>
</comment>
<dbReference type="Proteomes" id="UP001500305">
    <property type="component" value="Unassembled WGS sequence"/>
</dbReference>
<dbReference type="Pfam" id="PF00126">
    <property type="entry name" value="HTH_1"/>
    <property type="match status" value="1"/>
</dbReference>
<dbReference type="InterPro" id="IPR036388">
    <property type="entry name" value="WH-like_DNA-bd_sf"/>
</dbReference>
<dbReference type="Pfam" id="PF03466">
    <property type="entry name" value="LysR_substrate"/>
    <property type="match status" value="1"/>
</dbReference>
<evidence type="ECO:0000256" key="5">
    <source>
        <dbReference type="SAM" id="MobiDB-lite"/>
    </source>
</evidence>
<dbReference type="PRINTS" id="PR00039">
    <property type="entry name" value="HTHLYSR"/>
</dbReference>
<evidence type="ECO:0000256" key="3">
    <source>
        <dbReference type="ARBA" id="ARBA00023125"/>
    </source>
</evidence>
<keyword evidence="3" id="KW-0238">DNA-binding</keyword>
<feature type="compositionally biased region" description="Basic and acidic residues" evidence="5">
    <location>
        <begin position="424"/>
        <end position="433"/>
    </location>
</feature>
<keyword evidence="2" id="KW-0805">Transcription regulation</keyword>
<dbReference type="SUPFAM" id="SSF46785">
    <property type="entry name" value="Winged helix' DNA-binding domain"/>
    <property type="match status" value="1"/>
</dbReference>
<evidence type="ECO:0000259" key="6">
    <source>
        <dbReference type="PROSITE" id="PS50931"/>
    </source>
</evidence>
<dbReference type="PANTHER" id="PTHR30346">
    <property type="entry name" value="TRANSCRIPTIONAL DUAL REGULATOR HCAR-RELATED"/>
    <property type="match status" value="1"/>
</dbReference>
<proteinExistence type="inferred from homology"/>
<dbReference type="EMBL" id="BAAATR010000030">
    <property type="protein sequence ID" value="GAA2264252.1"/>
    <property type="molecule type" value="Genomic_DNA"/>
</dbReference>
<protein>
    <recommendedName>
        <fullName evidence="6">HTH lysR-type domain-containing protein</fullName>
    </recommendedName>
</protein>
<sequence length="433" mass="45799">MDGGDVAGDWEAEAGPAVVAAAGVVEAGEPFGDPLTVGGLDRGQPAAHVPGGTSYGSPRVTSELREAGVRVNEKKIARVSPVLVRCVNRALGLTVMELTPRLLEQFVVLAEEQHFGHAARRLSMSQPPLSQAIQRLERGLGVLLLERTSRGVRLTVAGAAFAADAKRMLEAQEAAVARVRRISKGVEGTVRLGYVSSLGYWHLPRLLAVAARELPGVRLDVRQRSSAELCEQVRQGVADLALVRLPVSDLAGLEVREAAEESTVLAVPCDHPLAGAGSVPLARLRDEEFVTAAQPAMPRIGALIEDACRKAGFELRTRAQAEDLTSMLGYTAAGVCVCFVPERVAALGHPMIRFVAIEGGDRLVTTVAALSRPNADPAVATLLELMERHRPEIEGPATVHPRGDANAPDCGHQMSSDAPSGSAVRDRRGASVE</sequence>
<feature type="region of interest" description="Disordered" evidence="5">
    <location>
        <begin position="35"/>
        <end position="59"/>
    </location>
</feature>
<organism evidence="7 8">
    <name type="scientific">Kitasatospora cystarginea</name>
    <dbReference type="NCBI Taxonomy" id="58350"/>
    <lineage>
        <taxon>Bacteria</taxon>
        <taxon>Bacillati</taxon>
        <taxon>Actinomycetota</taxon>
        <taxon>Actinomycetes</taxon>
        <taxon>Kitasatosporales</taxon>
        <taxon>Streptomycetaceae</taxon>
        <taxon>Kitasatospora</taxon>
    </lineage>
</organism>
<gene>
    <name evidence="7" type="ORF">GCM10010430_56130</name>
</gene>
<comment type="caution">
    <text evidence="7">The sequence shown here is derived from an EMBL/GenBank/DDBJ whole genome shotgun (WGS) entry which is preliminary data.</text>
</comment>
<dbReference type="Gene3D" id="1.10.10.10">
    <property type="entry name" value="Winged helix-like DNA-binding domain superfamily/Winged helix DNA-binding domain"/>
    <property type="match status" value="1"/>
</dbReference>
<evidence type="ECO:0000256" key="1">
    <source>
        <dbReference type="ARBA" id="ARBA00009437"/>
    </source>
</evidence>
<dbReference type="SUPFAM" id="SSF53850">
    <property type="entry name" value="Periplasmic binding protein-like II"/>
    <property type="match status" value="1"/>
</dbReference>
<evidence type="ECO:0000313" key="8">
    <source>
        <dbReference type="Proteomes" id="UP001500305"/>
    </source>
</evidence>
<feature type="domain" description="HTH lysR-type" evidence="6">
    <location>
        <begin position="98"/>
        <end position="155"/>
    </location>
</feature>
<keyword evidence="4" id="KW-0804">Transcription</keyword>
<dbReference type="PANTHER" id="PTHR30346:SF0">
    <property type="entry name" value="HCA OPERON TRANSCRIPTIONAL ACTIVATOR HCAR"/>
    <property type="match status" value="1"/>
</dbReference>
<dbReference type="PROSITE" id="PS50931">
    <property type="entry name" value="HTH_LYSR"/>
    <property type="match status" value="1"/>
</dbReference>
<evidence type="ECO:0000313" key="7">
    <source>
        <dbReference type="EMBL" id="GAA2264252.1"/>
    </source>
</evidence>